<feature type="non-terminal residue" evidence="14">
    <location>
        <position position="663"/>
    </location>
</feature>
<dbReference type="GO" id="GO:0005743">
    <property type="term" value="C:mitochondrial inner membrane"/>
    <property type="evidence" value="ECO:0007669"/>
    <property type="project" value="TreeGrafter"/>
</dbReference>
<dbReference type="Pfam" id="PF05187">
    <property type="entry name" value="Fer4_ETF_QO"/>
    <property type="match status" value="2"/>
</dbReference>
<dbReference type="EC" id="1.5.5.1" evidence="12"/>
<sequence>MLRSRASLLPTRHILSRSLRSSAVRLSQPFDPKAIERAEDEVDVCIVGGGPAGLSAAIRLKQLEREKGNEIRVVVLEKGSEIGSHILSGAVVEPRALNELLPEWQSMDDHPLTQPATSSNMLFLTQNRALPIPHPPQMSNKGNYIVSLSQFTRWLAGIAENEYGVEIYPGFAGAQLLLSDTPDSKDPWGNPVRSVRGVITNEVGLTKDFRMKSSFEPGMAFRSKVTLLAEGAHGSLSKQAIQTYDLRREAEPQTYAIGLKEVWRVDPSQYKAGTVQHILGWPLDYQTYGGAWVYHMDEGLVSLGLVIALDYKNPWLSPYRELQRMKHHPFFRTLLKDGERVGYGARALTEGGFQSLPKLAFPGGALLGCSAGVVNIAKIKGTHNAMKTGMLAAEAAWDAVHNQASEGEEAAPADMSSYDAAFHRSWVRDDLYEVRNLRPSFGTKLGVWGGMLYSGIDSLFLKGRVPWTFKHHRPEHGPVKVDNTSSLDSSFTEKASKHSPIEYPPFEAPLSTDLMTSVTLTGTNHAEDQPVHLRVIKTKDYIKQLDGLKNPAAGAGIGAVKAEAEIDAVSQEDVDAERERRIEHVKVNVGEYAGLLGRACPAGVYEYVDVEGENKGEDSWEGKKLVINSQNCIHCKLCDIKVPTQDITWTVPEGSGGPKYTVT</sequence>
<evidence type="ECO:0000256" key="11">
    <source>
        <dbReference type="ARBA" id="ARBA00023075"/>
    </source>
</evidence>
<dbReference type="GO" id="GO:0004174">
    <property type="term" value="F:electron-transferring-flavoprotein dehydrogenase activity"/>
    <property type="evidence" value="ECO:0007669"/>
    <property type="project" value="UniProtKB-UniRule"/>
</dbReference>
<dbReference type="GO" id="GO:0051539">
    <property type="term" value="F:4 iron, 4 sulfur cluster binding"/>
    <property type="evidence" value="ECO:0007669"/>
    <property type="project" value="UniProtKB-UniRule"/>
</dbReference>
<dbReference type="OrthoDB" id="437331at2759"/>
<comment type="cofactor">
    <cofactor evidence="12">
        <name>[4Fe-4S] cluster</name>
        <dbReference type="ChEBI" id="CHEBI:49883"/>
    </cofactor>
    <text evidence="12">Binds 1 [4Fe-4S] cluster.</text>
</comment>
<evidence type="ECO:0000256" key="8">
    <source>
        <dbReference type="ARBA" id="ARBA00023002"/>
    </source>
</evidence>
<dbReference type="PANTHER" id="PTHR10617:SF107">
    <property type="entry name" value="ELECTRON TRANSFER FLAVOPROTEIN-UBIQUINONE OXIDOREDUCTASE, MITOCHONDRIAL"/>
    <property type="match status" value="1"/>
</dbReference>
<name>A0A9W8MDM5_9AGAR</name>
<organism evidence="14 15">
    <name type="scientific">Candolleomyces eurysporus</name>
    <dbReference type="NCBI Taxonomy" id="2828524"/>
    <lineage>
        <taxon>Eukaryota</taxon>
        <taxon>Fungi</taxon>
        <taxon>Dikarya</taxon>
        <taxon>Basidiomycota</taxon>
        <taxon>Agaricomycotina</taxon>
        <taxon>Agaricomycetes</taxon>
        <taxon>Agaricomycetidae</taxon>
        <taxon>Agaricales</taxon>
        <taxon>Agaricineae</taxon>
        <taxon>Psathyrellaceae</taxon>
        <taxon>Candolleomyces</taxon>
    </lineage>
</organism>
<evidence type="ECO:0000313" key="15">
    <source>
        <dbReference type="Proteomes" id="UP001140091"/>
    </source>
</evidence>
<dbReference type="Gene3D" id="3.30.9.90">
    <property type="match status" value="1"/>
</dbReference>
<evidence type="ECO:0000313" key="14">
    <source>
        <dbReference type="EMBL" id="KAJ2924804.1"/>
    </source>
</evidence>
<evidence type="ECO:0000256" key="1">
    <source>
        <dbReference type="ARBA" id="ARBA00001974"/>
    </source>
</evidence>
<keyword evidence="8 12" id="KW-0560">Oxidoreductase</keyword>
<evidence type="ECO:0000256" key="5">
    <source>
        <dbReference type="ARBA" id="ARBA00022723"/>
    </source>
</evidence>
<comment type="caution">
    <text evidence="14">The sequence shown here is derived from an EMBL/GenBank/DDBJ whole genome shotgun (WGS) entry which is preliminary data.</text>
</comment>
<dbReference type="InterPro" id="IPR036188">
    <property type="entry name" value="FAD/NAD-bd_sf"/>
</dbReference>
<dbReference type="SUPFAM" id="SSF54862">
    <property type="entry name" value="4Fe-4S ferredoxins"/>
    <property type="match status" value="1"/>
</dbReference>
<dbReference type="PANTHER" id="PTHR10617">
    <property type="entry name" value="ELECTRON TRANSFER FLAVOPROTEIN-UBIQUINONE OXIDOREDUCTASE"/>
    <property type="match status" value="1"/>
</dbReference>
<dbReference type="AlphaFoldDB" id="A0A9W8MDM5"/>
<dbReference type="Pfam" id="PF21162">
    <property type="entry name" value="ETFQO_UQ-bd"/>
    <property type="match status" value="1"/>
</dbReference>
<keyword evidence="7 12" id="KW-0249">Electron transport</keyword>
<dbReference type="InterPro" id="IPR040156">
    <property type="entry name" value="ETF-QO"/>
</dbReference>
<dbReference type="Gene3D" id="3.30.70.20">
    <property type="match status" value="1"/>
</dbReference>
<protein>
    <recommendedName>
        <fullName evidence="12">Electron transfer flavoprotein-ubiquinone oxidoreductase</fullName>
        <shortName evidence="12">ETF-QO</shortName>
        <ecNumber evidence="12">1.5.5.1</ecNumber>
    </recommendedName>
</protein>
<evidence type="ECO:0000256" key="10">
    <source>
        <dbReference type="ARBA" id="ARBA00023014"/>
    </source>
</evidence>
<keyword evidence="4 12" id="KW-0285">Flavoprotein</keyword>
<feature type="domain" description="4Fe-4S ferredoxin-type" evidence="13">
    <location>
        <begin position="623"/>
        <end position="652"/>
    </location>
</feature>
<evidence type="ECO:0000256" key="4">
    <source>
        <dbReference type="ARBA" id="ARBA00022630"/>
    </source>
</evidence>
<dbReference type="SUPFAM" id="SSF51905">
    <property type="entry name" value="FAD/NAD(P)-binding domain"/>
    <property type="match status" value="1"/>
</dbReference>
<accession>A0A9W8MDM5</accession>
<reference evidence="14" key="1">
    <citation type="submission" date="2022-06" db="EMBL/GenBank/DDBJ databases">
        <title>Genome Sequence of Candolleomyces eurysporus.</title>
        <authorList>
            <person name="Buettner E."/>
        </authorList>
    </citation>
    <scope>NUCLEOTIDE SEQUENCE</scope>
    <source>
        <strain evidence="14">VTCC 930004</strain>
    </source>
</reference>
<keyword evidence="3 12" id="KW-0813">Transport</keyword>
<dbReference type="EMBL" id="JANBPK010001204">
    <property type="protein sequence ID" value="KAJ2924804.1"/>
    <property type="molecule type" value="Genomic_DNA"/>
</dbReference>
<gene>
    <name evidence="14" type="ORF">H1R20_g12282</name>
</gene>
<comment type="function">
    <text evidence="2 12">Accepts electrons from ETF and reduces ubiquinone.</text>
</comment>
<evidence type="ECO:0000259" key="13">
    <source>
        <dbReference type="PROSITE" id="PS51379"/>
    </source>
</evidence>
<dbReference type="GO" id="GO:0046872">
    <property type="term" value="F:metal ion binding"/>
    <property type="evidence" value="ECO:0007669"/>
    <property type="project" value="UniProtKB-KW"/>
</dbReference>
<keyword evidence="6 12" id="KW-0274">FAD</keyword>
<comment type="catalytic activity">
    <reaction evidence="12">
        <text>a ubiquinone + reduced [electron-transfer flavoprotein] = a ubiquinol + oxidized [electron-transfer flavoprotein] + H(+)</text>
        <dbReference type="Rhea" id="RHEA:24052"/>
        <dbReference type="Rhea" id="RHEA-COMP:9565"/>
        <dbReference type="Rhea" id="RHEA-COMP:9566"/>
        <dbReference type="Rhea" id="RHEA-COMP:10685"/>
        <dbReference type="Rhea" id="RHEA-COMP:10686"/>
        <dbReference type="ChEBI" id="CHEBI:15378"/>
        <dbReference type="ChEBI" id="CHEBI:16389"/>
        <dbReference type="ChEBI" id="CHEBI:17976"/>
        <dbReference type="ChEBI" id="CHEBI:57692"/>
        <dbReference type="ChEBI" id="CHEBI:58307"/>
        <dbReference type="EC" id="1.5.5.1"/>
    </reaction>
</comment>
<dbReference type="Proteomes" id="UP001140091">
    <property type="component" value="Unassembled WGS sequence"/>
</dbReference>
<keyword evidence="11 12" id="KW-0830">Ubiquinone</keyword>
<dbReference type="InterPro" id="IPR017896">
    <property type="entry name" value="4Fe4S_Fe-S-bd"/>
</dbReference>
<evidence type="ECO:0000256" key="6">
    <source>
        <dbReference type="ARBA" id="ARBA00022827"/>
    </source>
</evidence>
<evidence type="ECO:0000256" key="2">
    <source>
        <dbReference type="ARBA" id="ARBA00002819"/>
    </source>
</evidence>
<evidence type="ECO:0000256" key="9">
    <source>
        <dbReference type="ARBA" id="ARBA00023004"/>
    </source>
</evidence>
<dbReference type="InterPro" id="IPR007859">
    <property type="entry name" value="ETF-QO/FixX_C"/>
</dbReference>
<proteinExistence type="predicted"/>
<keyword evidence="5 12" id="KW-0479">Metal-binding</keyword>
<evidence type="ECO:0000256" key="7">
    <source>
        <dbReference type="ARBA" id="ARBA00022982"/>
    </source>
</evidence>
<evidence type="ECO:0000256" key="12">
    <source>
        <dbReference type="RuleBase" id="RU366068"/>
    </source>
</evidence>
<dbReference type="PROSITE" id="PS51379">
    <property type="entry name" value="4FE4S_FER_2"/>
    <property type="match status" value="1"/>
</dbReference>
<dbReference type="InterPro" id="IPR049398">
    <property type="entry name" value="ETF-QO/FixC_UQ-bd"/>
</dbReference>
<dbReference type="SUPFAM" id="SSF54373">
    <property type="entry name" value="FAD-linked reductases, C-terminal domain"/>
    <property type="match status" value="1"/>
</dbReference>
<dbReference type="Pfam" id="PF13450">
    <property type="entry name" value="NAD_binding_8"/>
    <property type="match status" value="1"/>
</dbReference>
<comment type="cofactor">
    <cofactor evidence="1 12">
        <name>FAD</name>
        <dbReference type="ChEBI" id="CHEBI:57692"/>
    </cofactor>
</comment>
<keyword evidence="9 12" id="KW-0408">Iron</keyword>
<evidence type="ECO:0000256" key="3">
    <source>
        <dbReference type="ARBA" id="ARBA00022448"/>
    </source>
</evidence>
<dbReference type="Gene3D" id="3.50.50.60">
    <property type="entry name" value="FAD/NAD(P)-binding domain"/>
    <property type="match status" value="1"/>
</dbReference>
<keyword evidence="10 12" id="KW-0411">Iron-sulfur</keyword>
<keyword evidence="15" id="KW-1185">Reference proteome</keyword>